<gene>
    <name evidence="1" type="ORF">M0813_11369</name>
</gene>
<accession>A0ABQ8ZFJ2</accession>
<evidence type="ECO:0000313" key="1">
    <source>
        <dbReference type="EMBL" id="KAJ6255493.1"/>
    </source>
</evidence>
<name>A0ABQ8ZFJ2_9EUKA</name>
<keyword evidence="2" id="KW-1185">Reference proteome</keyword>
<dbReference type="Proteomes" id="UP001150062">
    <property type="component" value="Unassembled WGS sequence"/>
</dbReference>
<evidence type="ECO:0008006" key="3">
    <source>
        <dbReference type="Google" id="ProtNLM"/>
    </source>
</evidence>
<organism evidence="1 2">
    <name type="scientific">Anaeramoeba flamelloides</name>
    <dbReference type="NCBI Taxonomy" id="1746091"/>
    <lineage>
        <taxon>Eukaryota</taxon>
        <taxon>Metamonada</taxon>
        <taxon>Anaeramoebidae</taxon>
        <taxon>Anaeramoeba</taxon>
    </lineage>
</organism>
<dbReference type="EMBL" id="JAOAOG010000004">
    <property type="protein sequence ID" value="KAJ6255493.1"/>
    <property type="molecule type" value="Genomic_DNA"/>
</dbReference>
<reference evidence="1" key="1">
    <citation type="submission" date="2022-08" db="EMBL/GenBank/DDBJ databases">
        <title>Novel sulfate-reducing endosymbionts in the free-living metamonad Anaeramoeba.</title>
        <authorList>
            <person name="Jerlstrom-Hultqvist J."/>
            <person name="Cepicka I."/>
            <person name="Gallot-Lavallee L."/>
            <person name="Salas-Leiva D."/>
            <person name="Curtis B.A."/>
            <person name="Zahonova K."/>
            <person name="Pipaliya S."/>
            <person name="Dacks J."/>
            <person name="Roger A.J."/>
        </authorList>
    </citation>
    <scope>NUCLEOTIDE SEQUENCE</scope>
    <source>
        <strain evidence="1">Schooner1</strain>
    </source>
</reference>
<comment type="caution">
    <text evidence="1">The sequence shown here is derived from an EMBL/GenBank/DDBJ whole genome shotgun (WGS) entry which is preliminary data.</text>
</comment>
<protein>
    <recommendedName>
        <fullName evidence="3">Symplekin C-terminal domain-containing protein</fullName>
    </recommendedName>
</protein>
<sequence>MLIDYLQNLNKNDRILFFNELIQIITIHSINNNNNNNTNNNMNNMNNNKNININNKSNELKNDNNDLNNLKDLKIIKKLLNLIDLFPELINNVNKILILLISNNLKITGLFIYQNNIIIKNLIKKILNPIKLIKNKKNLNDDNDHKLIKEIINIKKNIRIVLLSSKDPDFIKLIYSDLKFPFNYKLSKWFLNLIVNYKYKSYNILKRINIEFFIKIILLENDQLKKIYNDLLNEFIERINVQSDEIIIELKKYFFSQKKYIRNSGYKFINLLTNFHNNNDNINNKRHSKDNNRYLTMGTLEKFFKLKYFENYKEFYLIMQELLLKETDVKIILPIFNYLINIEKEIKILKLSNILERLILNRKVIMINLLKLKNQQFNYWCINQISNNTLLHNKNIFKNFLIQYLISDGQNEILLNMLMEKLFSELNNQNNHYNLTENEITEIIITEHPWIIENILPKISIKIIYKLIFIIGLSRETTKRLLKLVDTNLNLIIKLDHNLMDPKNKNVLLYNRINFICNYFKFKKTKINCLNYLNQLLFQFPQTKRRHSNKYININNRILKNHDRDNKSDHVNGCDNGNNIEDINKTIRYYQLINYNISRKDLPKIFSIYRYIIKNNPSSNIVLQCISLFENFLKKEISSTLKKILKSYIRIISKKYFITKKKNSQNKQDQLLNPQELFLKYNNKKIFKNYNNIFNNKYINDKQLQKQFILNFIEFFKNNNLFKYQNYYLLDLFNFLLNNYFFNKKTIFKKLFFNEKNLQ</sequence>
<proteinExistence type="predicted"/>
<evidence type="ECO:0000313" key="2">
    <source>
        <dbReference type="Proteomes" id="UP001150062"/>
    </source>
</evidence>